<dbReference type="CDD" id="cd00063">
    <property type="entry name" value="FN3"/>
    <property type="match status" value="1"/>
</dbReference>
<organism evidence="4 5">
    <name type="scientific">Alkalimarinus sediminis</name>
    <dbReference type="NCBI Taxonomy" id="1632866"/>
    <lineage>
        <taxon>Bacteria</taxon>
        <taxon>Pseudomonadati</taxon>
        <taxon>Pseudomonadota</taxon>
        <taxon>Gammaproteobacteria</taxon>
        <taxon>Alteromonadales</taxon>
        <taxon>Alteromonadaceae</taxon>
        <taxon>Alkalimarinus</taxon>
    </lineage>
</organism>
<keyword evidence="5" id="KW-1185">Reference proteome</keyword>
<gene>
    <name evidence="4" type="ORF">NNL22_10910</name>
</gene>
<feature type="region of interest" description="Disordered" evidence="1">
    <location>
        <begin position="347"/>
        <end position="381"/>
    </location>
</feature>
<dbReference type="KEGG" id="asem:NNL22_10910"/>
<dbReference type="InterPro" id="IPR007110">
    <property type="entry name" value="Ig-like_dom"/>
</dbReference>
<dbReference type="SUPFAM" id="SSF48726">
    <property type="entry name" value="Immunoglobulin"/>
    <property type="match status" value="1"/>
</dbReference>
<dbReference type="InterPro" id="IPR013783">
    <property type="entry name" value="Ig-like_fold"/>
</dbReference>
<dbReference type="RefSeq" id="WP_251809691.1">
    <property type="nucleotide sequence ID" value="NZ_CP101527.1"/>
</dbReference>
<evidence type="ECO:0000259" key="3">
    <source>
        <dbReference type="PROSITE" id="PS50853"/>
    </source>
</evidence>
<dbReference type="Proteomes" id="UP001164472">
    <property type="component" value="Chromosome"/>
</dbReference>
<dbReference type="InterPro" id="IPR036116">
    <property type="entry name" value="FN3_sf"/>
</dbReference>
<name>A0A9E8KNU8_9ALTE</name>
<sequence length="565" mass="60069">MFLNVVVSGWRVFAHQPCVRSIGIFALSSLLVACNSDSDSASVNQSAASAASASAAQEPQESKKISIKGGAIKGVIENGVVRIFSIENQAGMFRKSPKPLGDAERTDVNGQFDISIPAVDIDAIVVEITADANTRMTCDVVNGCGLNQQGDPIGFGEKFPLSSEFVLEAAYSGLQDQSALTLYVTPLTHLAVSYAKENINGLSEDSIDAAYALVEDTLKLSKGSLQLPPPDLTRLNDYDVLSGDELQYAIMSASFLAMVNTPDWFSVDEVINSAAERFAQSGGLPDENAGVVSEVTLDDLFYRASDIASGLQATVDNDQIIVELISVESSTDMYYQDVSSLYVDESAPAKNEQPPVAGNVAGESVSTEKSGATNQVEQQGSNVVASQPAKALTISSHPGSVVVDVNSPAMLSVEVQGDGVIRYQWRKDGVELAGENAQTLSFDSVLKSDAGVYDVLVSNDAGQVPSLAATLSVEDIAYTAQLSWTIPNKRQDGTMLQLSDIAGYVVAYGTSPENLSSQLIVEGAQSTQYPFENLDPAQTYYFKIATVDVNNIQGEFSDVVMKSFL</sequence>
<dbReference type="InterPro" id="IPR036179">
    <property type="entry name" value="Ig-like_dom_sf"/>
</dbReference>
<dbReference type="Gene3D" id="2.60.40.10">
    <property type="entry name" value="Immunoglobulins"/>
    <property type="match status" value="2"/>
</dbReference>
<dbReference type="AlphaFoldDB" id="A0A9E8KNU8"/>
<dbReference type="SMART" id="SM00409">
    <property type="entry name" value="IG"/>
    <property type="match status" value="1"/>
</dbReference>
<evidence type="ECO:0000313" key="5">
    <source>
        <dbReference type="Proteomes" id="UP001164472"/>
    </source>
</evidence>
<feature type="domain" description="Ig-like" evidence="2">
    <location>
        <begin position="388"/>
        <end position="472"/>
    </location>
</feature>
<dbReference type="Pfam" id="PF00041">
    <property type="entry name" value="fn3"/>
    <property type="match status" value="1"/>
</dbReference>
<reference evidence="4" key="1">
    <citation type="submission" date="2022-07" db="EMBL/GenBank/DDBJ databases">
        <title>Alkalimarinus sp. nov., isolated from gut of a Alitta virens.</title>
        <authorList>
            <person name="Yang A.I."/>
            <person name="Shin N.-R."/>
        </authorList>
    </citation>
    <scope>NUCLEOTIDE SEQUENCE</scope>
    <source>
        <strain evidence="4">FA028</strain>
    </source>
</reference>
<evidence type="ECO:0000259" key="2">
    <source>
        <dbReference type="PROSITE" id="PS50835"/>
    </source>
</evidence>
<evidence type="ECO:0000313" key="4">
    <source>
        <dbReference type="EMBL" id="UZW73550.1"/>
    </source>
</evidence>
<dbReference type="InterPro" id="IPR003961">
    <property type="entry name" value="FN3_dom"/>
</dbReference>
<proteinExistence type="predicted"/>
<dbReference type="SUPFAM" id="SSF49265">
    <property type="entry name" value="Fibronectin type III"/>
    <property type="match status" value="1"/>
</dbReference>
<dbReference type="EMBL" id="CP101527">
    <property type="protein sequence ID" value="UZW73550.1"/>
    <property type="molecule type" value="Genomic_DNA"/>
</dbReference>
<evidence type="ECO:0000256" key="1">
    <source>
        <dbReference type="SAM" id="MobiDB-lite"/>
    </source>
</evidence>
<protein>
    <submittedName>
        <fullName evidence="4">Immunoglobulin domain-containing protein</fullName>
    </submittedName>
</protein>
<feature type="compositionally biased region" description="Polar residues" evidence="1">
    <location>
        <begin position="364"/>
        <end position="381"/>
    </location>
</feature>
<feature type="domain" description="Fibronectin type-III" evidence="3">
    <location>
        <begin position="465"/>
        <end position="565"/>
    </location>
</feature>
<dbReference type="PROSITE" id="PS50835">
    <property type="entry name" value="IG_LIKE"/>
    <property type="match status" value="1"/>
</dbReference>
<accession>A0A9E8KNU8</accession>
<dbReference type="PROSITE" id="PS50853">
    <property type="entry name" value="FN3"/>
    <property type="match status" value="1"/>
</dbReference>
<dbReference type="Pfam" id="PF13927">
    <property type="entry name" value="Ig_3"/>
    <property type="match status" value="1"/>
</dbReference>
<dbReference type="InterPro" id="IPR003599">
    <property type="entry name" value="Ig_sub"/>
</dbReference>